<keyword evidence="5" id="KW-0676">Redox-active center</keyword>
<keyword evidence="3" id="KW-1015">Disulfide bond</keyword>
<evidence type="ECO:0000256" key="3">
    <source>
        <dbReference type="ARBA" id="ARBA00023157"/>
    </source>
</evidence>
<dbReference type="PIRSF" id="PIRSF005261">
    <property type="entry name" value="Heat_shock_Hsp33"/>
    <property type="match status" value="1"/>
</dbReference>
<dbReference type="InterPro" id="IPR016154">
    <property type="entry name" value="Heat_shock_Hsp33_C"/>
</dbReference>
<dbReference type="GO" id="GO:0044183">
    <property type="term" value="F:protein folding chaperone"/>
    <property type="evidence" value="ECO:0007669"/>
    <property type="project" value="TreeGrafter"/>
</dbReference>
<keyword evidence="2" id="KW-0862">Zinc</keyword>
<keyword evidence="4" id="KW-0143">Chaperone</keyword>
<dbReference type="GO" id="GO:0042026">
    <property type="term" value="P:protein refolding"/>
    <property type="evidence" value="ECO:0007669"/>
    <property type="project" value="TreeGrafter"/>
</dbReference>
<dbReference type="GO" id="GO:0051082">
    <property type="term" value="F:unfolded protein binding"/>
    <property type="evidence" value="ECO:0007669"/>
    <property type="project" value="InterPro"/>
</dbReference>
<evidence type="ECO:0000256" key="5">
    <source>
        <dbReference type="ARBA" id="ARBA00023284"/>
    </source>
</evidence>
<keyword evidence="1" id="KW-0963">Cytoplasm</keyword>
<reference evidence="6" key="1">
    <citation type="submission" date="2019-08" db="EMBL/GenBank/DDBJ databases">
        <authorList>
            <person name="Kucharzyk K."/>
            <person name="Murdoch R.W."/>
            <person name="Higgins S."/>
            <person name="Loffler F."/>
        </authorList>
    </citation>
    <scope>NUCLEOTIDE SEQUENCE</scope>
</reference>
<comment type="caution">
    <text evidence="6">The sequence shown here is derived from an EMBL/GenBank/DDBJ whole genome shotgun (WGS) entry which is preliminary data.</text>
</comment>
<dbReference type="SUPFAM" id="SSF118352">
    <property type="entry name" value="HSP33 redox switch-like"/>
    <property type="match status" value="1"/>
</dbReference>
<dbReference type="Gene3D" id="3.55.30.10">
    <property type="entry name" value="Hsp33 domain"/>
    <property type="match status" value="1"/>
</dbReference>
<proteinExistence type="predicted"/>
<evidence type="ECO:0000256" key="4">
    <source>
        <dbReference type="ARBA" id="ARBA00023186"/>
    </source>
</evidence>
<evidence type="ECO:0000313" key="6">
    <source>
        <dbReference type="EMBL" id="MPM35774.1"/>
    </source>
</evidence>
<dbReference type="GO" id="GO:0005737">
    <property type="term" value="C:cytoplasm"/>
    <property type="evidence" value="ECO:0007669"/>
    <property type="project" value="InterPro"/>
</dbReference>
<sequence length="314" mass="34945">MIKKKIEDNDLVEHLAALPEDGREVFLLHNDQIRVTALGATTLINQMRENHQLGPLETYVLGQAYLAAGLLSATVKGNDRIQLNIECGGPIGGVYVESWAVGAVRGYLKHNPIPLKAPLKSLDLNELYGPGFLSVSKLLEGHKAPFTGQTMMAYGDLAKDLALHYQQSEQTPTLFILSLHFDDKARVNGSGAIFLQAMPGCDEHILEELEKKAETLPSIGTYLSEGKSIRSYVEEQFASFGVRHLAHQPLAFSCPCSREQYTKYLKHLNTAEKQDILKNGPFPLELVCINCNTHYHWEKFELEHLLQETGGAHQ</sequence>
<name>A0A644ZD07_9ZZZZ</name>
<dbReference type="Gene3D" id="3.90.1280.10">
    <property type="entry name" value="HSP33 redox switch-like"/>
    <property type="match status" value="1"/>
</dbReference>
<dbReference type="SUPFAM" id="SSF64397">
    <property type="entry name" value="Hsp33 domain"/>
    <property type="match status" value="1"/>
</dbReference>
<dbReference type="PANTHER" id="PTHR30111">
    <property type="entry name" value="33 KDA CHAPERONIN"/>
    <property type="match status" value="1"/>
</dbReference>
<evidence type="ECO:0000256" key="1">
    <source>
        <dbReference type="ARBA" id="ARBA00022490"/>
    </source>
</evidence>
<evidence type="ECO:0000256" key="2">
    <source>
        <dbReference type="ARBA" id="ARBA00022833"/>
    </source>
</evidence>
<protein>
    <submittedName>
        <fullName evidence="6">33 kDa chaperonin</fullName>
    </submittedName>
</protein>
<gene>
    <name evidence="6" type="primary">hslO_10</name>
    <name evidence="6" type="ORF">SDC9_82368</name>
</gene>
<dbReference type="EMBL" id="VSSQ01007393">
    <property type="protein sequence ID" value="MPM35774.1"/>
    <property type="molecule type" value="Genomic_DNA"/>
</dbReference>
<dbReference type="PANTHER" id="PTHR30111:SF1">
    <property type="entry name" value="33 KDA CHAPERONIN"/>
    <property type="match status" value="1"/>
</dbReference>
<dbReference type="Pfam" id="PF01430">
    <property type="entry name" value="HSP33"/>
    <property type="match status" value="1"/>
</dbReference>
<dbReference type="InterPro" id="IPR000397">
    <property type="entry name" value="Heat_shock_Hsp33"/>
</dbReference>
<dbReference type="InterPro" id="IPR016153">
    <property type="entry name" value="Heat_shock_Hsp33_N"/>
</dbReference>
<organism evidence="6">
    <name type="scientific">bioreactor metagenome</name>
    <dbReference type="NCBI Taxonomy" id="1076179"/>
    <lineage>
        <taxon>unclassified sequences</taxon>
        <taxon>metagenomes</taxon>
        <taxon>ecological metagenomes</taxon>
    </lineage>
</organism>
<dbReference type="AlphaFoldDB" id="A0A644ZD07"/>
<accession>A0A644ZD07</accession>